<evidence type="ECO:0000256" key="12">
    <source>
        <dbReference type="SAM" id="Coils"/>
    </source>
</evidence>
<dbReference type="GO" id="GO:0008250">
    <property type="term" value="C:oligosaccharyltransferase complex"/>
    <property type="evidence" value="ECO:0007669"/>
    <property type="project" value="UniProtKB-UniRule"/>
</dbReference>
<evidence type="ECO:0000256" key="8">
    <source>
        <dbReference type="ARBA" id="ARBA00022824"/>
    </source>
</evidence>
<keyword evidence="13" id="KW-1185">Reference proteome</keyword>
<keyword evidence="9 11" id="KW-1133">Transmembrane helix</keyword>
<comment type="subcellular location">
    <subcellularLocation>
        <location evidence="2 11">Endoplasmic reticulum membrane</location>
        <topology evidence="2 11">Single-pass type I membrane protein</topology>
    </subcellularLocation>
</comment>
<feature type="chain" id="PRO_5039961986" description="Dolichyl-diphosphooligosaccharide--protein glycosyltransferase subunit 1" evidence="11">
    <location>
        <begin position="19"/>
        <end position="685"/>
    </location>
</feature>
<evidence type="ECO:0000256" key="10">
    <source>
        <dbReference type="ARBA" id="ARBA00023136"/>
    </source>
</evidence>
<comment type="caution">
    <text evidence="11">Lacks conserved residue(s) required for the propagation of feature annotation.</text>
</comment>
<evidence type="ECO:0000256" key="6">
    <source>
        <dbReference type="ARBA" id="ARBA00022692"/>
    </source>
</evidence>
<evidence type="ECO:0000256" key="1">
    <source>
        <dbReference type="ARBA" id="ARBA00002791"/>
    </source>
</evidence>
<keyword evidence="6 11" id="KW-0812">Transmembrane</keyword>
<comment type="pathway">
    <text evidence="3 11">Protein modification; protein glycosylation.</text>
</comment>
<organism evidence="13 14">
    <name type="scientific">Ascaris lumbricoides</name>
    <name type="common">Giant roundworm</name>
    <dbReference type="NCBI Taxonomy" id="6252"/>
    <lineage>
        <taxon>Eukaryota</taxon>
        <taxon>Metazoa</taxon>
        <taxon>Ecdysozoa</taxon>
        <taxon>Nematoda</taxon>
        <taxon>Chromadorea</taxon>
        <taxon>Rhabditida</taxon>
        <taxon>Spirurina</taxon>
        <taxon>Ascaridomorpha</taxon>
        <taxon>Ascaridoidea</taxon>
        <taxon>Ascarididae</taxon>
        <taxon>Ascaris</taxon>
    </lineage>
</organism>
<keyword evidence="7 11" id="KW-0732">Signal</keyword>
<dbReference type="WBParaSite" id="ALUE_0001532401-mRNA-1">
    <property type="protein sequence ID" value="ALUE_0001532401-mRNA-1"/>
    <property type="gene ID" value="ALUE_0001532401"/>
</dbReference>
<dbReference type="PANTHER" id="PTHR21049">
    <property type="entry name" value="RIBOPHORIN I"/>
    <property type="match status" value="1"/>
</dbReference>
<dbReference type="InterPro" id="IPR007676">
    <property type="entry name" value="Ribophorin_I"/>
</dbReference>
<keyword evidence="10 11" id="KW-0472">Membrane</keyword>
<keyword evidence="8 11" id="KW-0256">Endoplasmic reticulum</keyword>
<dbReference type="Proteomes" id="UP000036681">
    <property type="component" value="Unplaced"/>
</dbReference>
<dbReference type="AlphaFoldDB" id="A0A9J2Q160"/>
<evidence type="ECO:0000313" key="13">
    <source>
        <dbReference type="Proteomes" id="UP000036681"/>
    </source>
</evidence>
<dbReference type="PANTHER" id="PTHR21049:SF0">
    <property type="entry name" value="DOLICHYL-DIPHOSPHOOLIGOSACCHARIDE--PROTEIN GLYCOSYLTRANSFERASE SUBUNIT 1"/>
    <property type="match status" value="1"/>
</dbReference>
<evidence type="ECO:0000256" key="4">
    <source>
        <dbReference type="ARBA" id="ARBA00008905"/>
    </source>
</evidence>
<dbReference type="GO" id="GO:0018279">
    <property type="term" value="P:protein N-linked glycosylation via asparagine"/>
    <property type="evidence" value="ECO:0007669"/>
    <property type="project" value="TreeGrafter"/>
</dbReference>
<evidence type="ECO:0000256" key="9">
    <source>
        <dbReference type="ARBA" id="ARBA00022989"/>
    </source>
</evidence>
<accession>A0A9J2Q160</accession>
<reference evidence="14" key="1">
    <citation type="submission" date="2023-03" db="UniProtKB">
        <authorList>
            <consortium name="WormBaseParasite"/>
        </authorList>
    </citation>
    <scope>IDENTIFICATION</scope>
</reference>
<feature type="transmembrane region" description="Helical" evidence="11">
    <location>
        <begin position="518"/>
        <end position="537"/>
    </location>
</feature>
<evidence type="ECO:0000313" key="14">
    <source>
        <dbReference type="WBParaSite" id="ALUE_0001532401-mRNA-1"/>
    </source>
</evidence>
<name>A0A9J2Q160_ASCLU</name>
<comment type="function">
    <text evidence="1 11">Subunit of the oligosaccharyl transferase (OST) complex that catalyzes the initial transfer of a defined glycan (Glc(3)Man(9)GlcNAc(2) in eukaryotes) from the lipid carrier dolichol-pyrophosphate to an asparagine residue within an Asn-X-Ser/Thr consensus motif in nascent polypeptide chains, the first step in protein N-glycosylation. N-glycosylation occurs cotranslationally and the complex associates with the Sec61 complex at the channel-forming translocon complex that mediates protein translocation across the endoplasmic reticulum (ER). All subunits are required for a maximal enzyme activity.</text>
</comment>
<evidence type="ECO:0000256" key="5">
    <source>
        <dbReference type="ARBA" id="ARBA00017611"/>
    </source>
</evidence>
<feature type="coiled-coil region" evidence="12">
    <location>
        <begin position="594"/>
        <end position="632"/>
    </location>
</feature>
<evidence type="ECO:0000256" key="2">
    <source>
        <dbReference type="ARBA" id="ARBA00004115"/>
    </source>
</evidence>
<feature type="transmembrane region" description="Helical" evidence="11">
    <location>
        <begin position="426"/>
        <end position="446"/>
    </location>
</feature>
<comment type="subunit">
    <text evidence="11">Component of the oligosaccharyltransferase (OST) complex.</text>
</comment>
<comment type="similarity">
    <text evidence="4 11">Belongs to the OST1 family.</text>
</comment>
<evidence type="ECO:0000256" key="7">
    <source>
        <dbReference type="ARBA" id="ARBA00022729"/>
    </source>
</evidence>
<evidence type="ECO:0000256" key="11">
    <source>
        <dbReference type="RuleBase" id="RU361143"/>
    </source>
</evidence>
<protein>
    <recommendedName>
        <fullName evidence="5 11">Dolichyl-diphosphooligosaccharide--protein glycosyltransferase subunit 1</fullName>
    </recommendedName>
</protein>
<evidence type="ECO:0000256" key="3">
    <source>
        <dbReference type="ARBA" id="ARBA00004922"/>
    </source>
</evidence>
<keyword evidence="12" id="KW-0175">Coiled coil</keyword>
<dbReference type="Pfam" id="PF04597">
    <property type="entry name" value="Ribophorin_I"/>
    <property type="match status" value="2"/>
</dbReference>
<sequence>MLRIGLLLLCYYAAFCIAQFEGISIEAERHVDISSQVVKVTVKYQVTNGGKTDINTFVHLVSDAEQSKLSYIMAAEEKKDGKLHIIKANIAGIKQGFTAYKVELLTAVTPGAKVGVTVEYHLAQYLLPYPAKITQSEAQFMLYKGSAHVASPYIVTKETTVIQLAPGKLLSHTTVTPTKTDSGKITYGPYTDQKPFTVSEIKVHSENNSPFVVVTDLERTIEISHWGNIAVEEFIKIVHKGAELTGPFSRLDHQLDHRTRRPVVTSYKTLLPASSKDIYYRDEIGNISTSSVRRMTDAVELTIQPRFPLFGGWRTDYVLGYNVPAYQYLYATGNSFALKMRLVDHVFDNSVVEHFKLRVILPEGSRNFKLITPYSVKRNPDELHFTYLDTTGRPVITVEKDNLVDAHIQPFTLHYEFDRIQLWREPLLACAGFGVLFLIVIIYVRFDFTIASVGQMENFKLITPYSVKRNPDELHFTYLDTTGRPVITVEKDNLVDAHIQPFTLHYEFDRIQLWREPLLACAGFGVLFLIVIIYVRFDFTIASDVATESRLQAQGQIEQLTDLHADRLRSYDHFIDAGNKYRSNKDAAAFASAKKKAESDVKNTTQAMMDIQAELKANNAEISEKLNEVNKMNKTAMELITNYMTQVERLLKGQVQKGVFTEAEKTFNQKLNEIKEKMDAIIYAL</sequence>
<proteinExistence type="inferred from homology"/>
<feature type="signal peptide" evidence="11">
    <location>
        <begin position="1"/>
        <end position="18"/>
    </location>
</feature>